<dbReference type="GO" id="GO:0006777">
    <property type="term" value="P:Mo-molybdopterin cofactor biosynthetic process"/>
    <property type="evidence" value="ECO:0007669"/>
    <property type="project" value="UniProtKB-UniRule"/>
</dbReference>
<dbReference type="GO" id="GO:0097163">
    <property type="term" value="F:sulfur carrier activity"/>
    <property type="evidence" value="ECO:0007669"/>
    <property type="project" value="UniProtKB-UniRule"/>
</dbReference>
<keyword evidence="5" id="KW-1185">Reference proteome</keyword>
<dbReference type="PANTHER" id="PTHR30592">
    <property type="entry name" value="FORMATE DEHYDROGENASE"/>
    <property type="match status" value="1"/>
</dbReference>
<dbReference type="PIRSF" id="PIRSF015626">
    <property type="entry name" value="FdhD"/>
    <property type="match status" value="1"/>
</dbReference>
<feature type="binding site" evidence="3">
    <location>
        <begin position="244"/>
        <end position="249"/>
    </location>
    <ligand>
        <name>Mo-bis(molybdopterin guanine dinucleotide)</name>
        <dbReference type="ChEBI" id="CHEBI:60539"/>
    </ligand>
</feature>
<keyword evidence="1 3" id="KW-0963">Cytoplasm</keyword>
<comment type="subcellular location">
    <subcellularLocation>
        <location evidence="3">Cytoplasm</location>
    </subcellularLocation>
</comment>
<dbReference type="eggNOG" id="COG1526">
    <property type="taxonomic scope" value="Bacteria"/>
</dbReference>
<evidence type="ECO:0000256" key="3">
    <source>
        <dbReference type="HAMAP-Rule" id="MF_00187"/>
    </source>
</evidence>
<proteinExistence type="inferred from homology"/>
<dbReference type="HAMAP" id="MF_00187">
    <property type="entry name" value="FdhD"/>
    <property type="match status" value="1"/>
</dbReference>
<comment type="similarity">
    <text evidence="3">Belongs to the FdhD family.</text>
</comment>
<dbReference type="RefSeq" id="WP_034210569.1">
    <property type="nucleotide sequence ID" value="NZ_AVCK01000009.1"/>
</dbReference>
<dbReference type="STRING" id="1384056.N787_08255"/>
<dbReference type="Gene3D" id="3.40.140.10">
    <property type="entry name" value="Cytidine Deaminase, domain 2"/>
    <property type="match status" value="1"/>
</dbReference>
<dbReference type="EMBL" id="AVCK01000009">
    <property type="protein sequence ID" value="KFN47543.1"/>
    <property type="molecule type" value="Genomic_DNA"/>
</dbReference>
<dbReference type="PATRIC" id="fig|1384056.3.peg.511"/>
<dbReference type="PANTHER" id="PTHR30592:SF1">
    <property type="entry name" value="SULFUR CARRIER PROTEIN FDHD"/>
    <property type="match status" value="1"/>
</dbReference>
<keyword evidence="2 3" id="KW-0501">Molybdenum cofactor biosynthesis</keyword>
<dbReference type="InterPro" id="IPR003786">
    <property type="entry name" value="FdhD"/>
</dbReference>
<dbReference type="AlphaFoldDB" id="A0A091B4L6"/>
<accession>A0A091B4L6</accession>
<evidence type="ECO:0000313" key="5">
    <source>
        <dbReference type="Proteomes" id="UP000029393"/>
    </source>
</evidence>
<dbReference type="SUPFAM" id="SSF53927">
    <property type="entry name" value="Cytidine deaminase-like"/>
    <property type="match status" value="1"/>
</dbReference>
<reference evidence="4 5" key="1">
    <citation type="submission" date="2013-09" db="EMBL/GenBank/DDBJ databases">
        <title>Genome sequencing of Arenimonas metalli.</title>
        <authorList>
            <person name="Chen F."/>
            <person name="Wang G."/>
        </authorList>
    </citation>
    <scope>NUCLEOTIDE SEQUENCE [LARGE SCALE GENOMIC DNA]</scope>
    <source>
        <strain evidence="4 5">CF5-1</strain>
    </source>
</reference>
<comment type="caution">
    <text evidence="4">The sequence shown here is derived from an EMBL/GenBank/DDBJ whole genome shotgun (WGS) entry which is preliminary data.</text>
</comment>
<evidence type="ECO:0000256" key="2">
    <source>
        <dbReference type="ARBA" id="ARBA00023150"/>
    </source>
</evidence>
<evidence type="ECO:0000256" key="1">
    <source>
        <dbReference type="ARBA" id="ARBA00022490"/>
    </source>
</evidence>
<dbReference type="Gene3D" id="3.10.20.10">
    <property type="match status" value="1"/>
</dbReference>
<protein>
    <recommendedName>
        <fullName evidence="3">Sulfur carrier protein FdhD</fullName>
    </recommendedName>
</protein>
<dbReference type="Pfam" id="PF02634">
    <property type="entry name" value="FdhD-NarQ"/>
    <property type="match status" value="1"/>
</dbReference>
<dbReference type="Proteomes" id="UP000029393">
    <property type="component" value="Unassembled WGS sequence"/>
</dbReference>
<dbReference type="GO" id="GO:0016783">
    <property type="term" value="F:sulfurtransferase activity"/>
    <property type="evidence" value="ECO:0007669"/>
    <property type="project" value="InterPro"/>
</dbReference>
<evidence type="ECO:0000313" key="4">
    <source>
        <dbReference type="EMBL" id="KFN47543.1"/>
    </source>
</evidence>
<dbReference type="GO" id="GO:0005737">
    <property type="term" value="C:cytoplasm"/>
    <property type="evidence" value="ECO:0007669"/>
    <property type="project" value="UniProtKB-SubCell"/>
</dbReference>
<organism evidence="4 5">
    <name type="scientific">Arenimonas metalli CF5-1</name>
    <dbReference type="NCBI Taxonomy" id="1384056"/>
    <lineage>
        <taxon>Bacteria</taxon>
        <taxon>Pseudomonadati</taxon>
        <taxon>Pseudomonadota</taxon>
        <taxon>Gammaproteobacteria</taxon>
        <taxon>Lysobacterales</taxon>
        <taxon>Lysobacteraceae</taxon>
        <taxon>Arenimonas</taxon>
    </lineage>
</organism>
<dbReference type="NCBIfam" id="TIGR00129">
    <property type="entry name" value="fdhD_narQ"/>
    <property type="match status" value="1"/>
</dbReference>
<dbReference type="InterPro" id="IPR016193">
    <property type="entry name" value="Cytidine_deaminase-like"/>
</dbReference>
<sequence length="261" mass="27369">MNDGHRRVRARRFVAGVGQAVDEPLAEETPVALLYNGHPHAVMMATPADLEDFAVGFSVSEGLVAEAGEVRVVDQMRHGDGIALHLHVPQAAFDALVSRGRNLAGRTGCGLCGTESLADAIRPIRRVRGLPAVSGRLVMLFDELQARQPLNALTGGVHAAAVLDDVLHLHVREDVGRHNAIDKAIGAALRHGASPQQLLVTSRASYEVVHKAATAGIGLVAAISAPTALAVRLASEAGLTLVGFARGARHTLYTGIDAETL</sequence>
<comment type="function">
    <text evidence="3">Required for formate dehydrogenase (FDH) activity. Acts as a sulfur carrier protein that transfers sulfur from IscS to the molybdenum cofactor prior to its insertion into FDH.</text>
</comment>
<name>A0A091B4L6_9GAMM</name>
<gene>
    <name evidence="3" type="primary">fdhD</name>
    <name evidence="4" type="ORF">N787_08255</name>
</gene>
<feature type="active site" description="Cysteine persulfide intermediate" evidence="3">
    <location>
        <position position="109"/>
    </location>
</feature>